<evidence type="ECO:0000313" key="3">
    <source>
        <dbReference type="EMBL" id="MBE7939961.1"/>
    </source>
</evidence>
<dbReference type="InterPro" id="IPR050817">
    <property type="entry name" value="DjlA_DnaK_co-chaperone"/>
</dbReference>
<gene>
    <name evidence="3" type="ORF">IM725_05150</name>
</gene>
<evidence type="ECO:0000313" key="4">
    <source>
        <dbReference type="Proteomes" id="UP000715965"/>
    </source>
</evidence>
<dbReference type="Proteomes" id="UP000715965">
    <property type="component" value="Unassembled WGS sequence"/>
</dbReference>
<evidence type="ECO:0000256" key="1">
    <source>
        <dbReference type="SAM" id="Phobius"/>
    </source>
</evidence>
<dbReference type="SMART" id="SM00271">
    <property type="entry name" value="DnaJ"/>
    <property type="match status" value="1"/>
</dbReference>
<dbReference type="PROSITE" id="PS50076">
    <property type="entry name" value="DNAJ_2"/>
    <property type="match status" value="1"/>
</dbReference>
<dbReference type="CDD" id="cd06257">
    <property type="entry name" value="DnaJ"/>
    <property type="match status" value="1"/>
</dbReference>
<organism evidence="3 4">
    <name type="scientific">Ramlibacter aquaticus</name>
    <dbReference type="NCBI Taxonomy" id="2780094"/>
    <lineage>
        <taxon>Bacteria</taxon>
        <taxon>Pseudomonadati</taxon>
        <taxon>Pseudomonadota</taxon>
        <taxon>Betaproteobacteria</taxon>
        <taxon>Burkholderiales</taxon>
        <taxon>Comamonadaceae</taxon>
        <taxon>Ramlibacter</taxon>
    </lineage>
</organism>
<comment type="caution">
    <text evidence="3">The sequence shown here is derived from an EMBL/GenBank/DDBJ whole genome shotgun (WGS) entry which is preliminary data.</text>
</comment>
<dbReference type="Gene3D" id="1.10.287.110">
    <property type="entry name" value="DnaJ domain"/>
    <property type="match status" value="1"/>
</dbReference>
<feature type="domain" description="J" evidence="2">
    <location>
        <begin position="8"/>
        <end position="73"/>
    </location>
</feature>
<dbReference type="InterPro" id="IPR036869">
    <property type="entry name" value="J_dom_sf"/>
</dbReference>
<dbReference type="SUPFAM" id="SSF46565">
    <property type="entry name" value="Chaperone J-domain"/>
    <property type="match status" value="1"/>
</dbReference>
<reference evidence="3 4" key="1">
    <citation type="submission" date="2020-10" db="EMBL/GenBank/DDBJ databases">
        <title>Draft genome of Ramlibacter aquaticus LMG 30558.</title>
        <authorList>
            <person name="Props R."/>
        </authorList>
    </citation>
    <scope>NUCLEOTIDE SEQUENCE [LARGE SCALE GENOMIC DNA]</scope>
    <source>
        <strain evidence="3 4">LMG 30558</strain>
    </source>
</reference>
<dbReference type="PANTHER" id="PTHR24074">
    <property type="entry name" value="CO-CHAPERONE PROTEIN DJLA"/>
    <property type="match status" value="1"/>
</dbReference>
<keyword evidence="4" id="KW-1185">Reference proteome</keyword>
<keyword evidence="1" id="KW-0812">Transmembrane</keyword>
<dbReference type="RefSeq" id="WP_193779501.1">
    <property type="nucleotide sequence ID" value="NZ_JADDOJ010000013.1"/>
</dbReference>
<dbReference type="PRINTS" id="PR00625">
    <property type="entry name" value="JDOMAIN"/>
</dbReference>
<proteinExistence type="predicted"/>
<dbReference type="Pfam" id="PF00226">
    <property type="entry name" value="DnaJ"/>
    <property type="match status" value="1"/>
</dbReference>
<keyword evidence="1" id="KW-0472">Membrane</keyword>
<sequence length="137" mass="15203">MTTGATITHYELLRVSRRERPEGVRAAYRRLAQQFHPDKQRGNADAERVMAAINQAYAVLSDPAQRADYDRALDSGFSHSRPASLDEVRAHDRAWPWWLLFGTIAFSAAAIGTVVYKSYMPGVRAAGQVLTSATPAR</sequence>
<feature type="transmembrane region" description="Helical" evidence="1">
    <location>
        <begin position="95"/>
        <end position="116"/>
    </location>
</feature>
<dbReference type="InterPro" id="IPR001623">
    <property type="entry name" value="DnaJ_domain"/>
</dbReference>
<protein>
    <submittedName>
        <fullName evidence="3">J domain-containing protein</fullName>
    </submittedName>
</protein>
<name>A0ABR9SCD1_9BURK</name>
<dbReference type="EMBL" id="JADDOJ010000013">
    <property type="protein sequence ID" value="MBE7939961.1"/>
    <property type="molecule type" value="Genomic_DNA"/>
</dbReference>
<keyword evidence="1" id="KW-1133">Transmembrane helix</keyword>
<evidence type="ECO:0000259" key="2">
    <source>
        <dbReference type="PROSITE" id="PS50076"/>
    </source>
</evidence>
<accession>A0ABR9SCD1</accession>